<dbReference type="GO" id="GO:0010041">
    <property type="term" value="P:response to iron(III) ion"/>
    <property type="evidence" value="ECO:0007669"/>
    <property type="project" value="TreeGrafter"/>
</dbReference>
<evidence type="ECO:0000256" key="1">
    <source>
        <dbReference type="ARBA" id="ARBA00004651"/>
    </source>
</evidence>
<evidence type="ECO:0000256" key="4">
    <source>
        <dbReference type="ARBA" id="ARBA00022679"/>
    </source>
</evidence>
<dbReference type="eggNOG" id="COG1807">
    <property type="taxonomic scope" value="Bacteria"/>
</dbReference>
<evidence type="ECO:0000256" key="2">
    <source>
        <dbReference type="ARBA" id="ARBA00022475"/>
    </source>
</evidence>
<dbReference type="AlphaFoldDB" id="A0A091BKR3"/>
<reference evidence="10 11" key="1">
    <citation type="submission" date="2013-09" db="EMBL/GenBank/DDBJ databases">
        <title>Genome sequencing of Arenimonas malthae.</title>
        <authorList>
            <person name="Chen F."/>
            <person name="Wang G."/>
        </authorList>
    </citation>
    <scope>NUCLEOTIDE SEQUENCE [LARGE SCALE GENOMIC DNA]</scope>
    <source>
        <strain evidence="10 11">CC-JY-1</strain>
    </source>
</reference>
<keyword evidence="3" id="KW-0328">Glycosyltransferase</keyword>
<evidence type="ECO:0000256" key="5">
    <source>
        <dbReference type="ARBA" id="ARBA00022692"/>
    </source>
</evidence>
<comment type="subcellular location">
    <subcellularLocation>
        <location evidence="1">Cell membrane</location>
        <topology evidence="1">Multi-pass membrane protein</topology>
    </subcellularLocation>
</comment>
<evidence type="ECO:0000256" key="8">
    <source>
        <dbReference type="SAM" id="Phobius"/>
    </source>
</evidence>
<name>A0A091BKR3_9GAMM</name>
<keyword evidence="4" id="KW-0808">Transferase</keyword>
<protein>
    <recommendedName>
        <fullName evidence="9">Glycosyltransferase RgtA/B/C/D-like domain-containing protein</fullName>
    </recommendedName>
</protein>
<dbReference type="GO" id="GO:0009103">
    <property type="term" value="P:lipopolysaccharide biosynthetic process"/>
    <property type="evidence" value="ECO:0007669"/>
    <property type="project" value="TreeGrafter"/>
</dbReference>
<dbReference type="GO" id="GO:0005886">
    <property type="term" value="C:plasma membrane"/>
    <property type="evidence" value="ECO:0007669"/>
    <property type="project" value="UniProtKB-SubCell"/>
</dbReference>
<feature type="transmembrane region" description="Helical" evidence="8">
    <location>
        <begin position="170"/>
        <end position="200"/>
    </location>
</feature>
<evidence type="ECO:0000313" key="10">
    <source>
        <dbReference type="EMBL" id="KFN52132.1"/>
    </source>
</evidence>
<evidence type="ECO:0000313" key="11">
    <source>
        <dbReference type="Proteomes" id="UP000029392"/>
    </source>
</evidence>
<keyword evidence="7 8" id="KW-0472">Membrane</keyword>
<evidence type="ECO:0000256" key="6">
    <source>
        <dbReference type="ARBA" id="ARBA00022989"/>
    </source>
</evidence>
<feature type="transmembrane region" description="Helical" evidence="8">
    <location>
        <begin position="307"/>
        <end position="326"/>
    </location>
</feature>
<dbReference type="Pfam" id="PF13231">
    <property type="entry name" value="PMT_2"/>
    <property type="match status" value="1"/>
</dbReference>
<dbReference type="PANTHER" id="PTHR33908">
    <property type="entry name" value="MANNOSYLTRANSFERASE YKCB-RELATED"/>
    <property type="match status" value="1"/>
</dbReference>
<dbReference type="PATRIC" id="fig|1384054.3.peg.205"/>
<gene>
    <name evidence="10" type="ORF">N790_12615</name>
</gene>
<dbReference type="EMBL" id="AVCH01000003">
    <property type="protein sequence ID" value="KFN52132.1"/>
    <property type="molecule type" value="Genomic_DNA"/>
</dbReference>
<dbReference type="STRING" id="1384054.N790_12615"/>
<dbReference type="InterPro" id="IPR050297">
    <property type="entry name" value="LipidA_mod_glycosyltrf_83"/>
</dbReference>
<feature type="transmembrane region" description="Helical" evidence="8">
    <location>
        <begin position="261"/>
        <end position="286"/>
    </location>
</feature>
<organism evidence="10 11">
    <name type="scientific">Arenimonas malthae CC-JY-1</name>
    <dbReference type="NCBI Taxonomy" id="1384054"/>
    <lineage>
        <taxon>Bacteria</taxon>
        <taxon>Pseudomonadati</taxon>
        <taxon>Pseudomonadota</taxon>
        <taxon>Gammaproteobacteria</taxon>
        <taxon>Lysobacterales</taxon>
        <taxon>Lysobacteraceae</taxon>
        <taxon>Arenimonas</taxon>
    </lineage>
</organism>
<keyword evidence="6 8" id="KW-1133">Transmembrane helix</keyword>
<feature type="transmembrane region" description="Helical" evidence="8">
    <location>
        <begin position="121"/>
        <end position="150"/>
    </location>
</feature>
<accession>A0A091BKR3</accession>
<keyword evidence="5 8" id="KW-0812">Transmembrane</keyword>
<evidence type="ECO:0000259" key="9">
    <source>
        <dbReference type="Pfam" id="PF13231"/>
    </source>
</evidence>
<evidence type="ECO:0000256" key="7">
    <source>
        <dbReference type="ARBA" id="ARBA00023136"/>
    </source>
</evidence>
<dbReference type="RefSeq" id="WP_043799830.1">
    <property type="nucleotide sequence ID" value="NZ_AVCH01000003.1"/>
</dbReference>
<dbReference type="Proteomes" id="UP000029392">
    <property type="component" value="Unassembled WGS sequence"/>
</dbReference>
<sequence>MSSAPARWFASPALRVALVTLLLAFGLMGARAIWDPDEGRYTNVALTMLDTGNFVDLSRHHETGHWTKPPVTYWAIAASVAVFGQNPWAARLPAALAFLACTWLAWRLARRLQPGTEHMAALAFATMLLPFGAANLITTDFVLAAFQALAMWAWVESRFGPPERGGRWLLLMWVAFAVAFMTKGPPALLPLLAVAAMQWLVPEPAAGRARAWWTGALVFVLLALPWYLVVVLRHEGLLGYFLGTEVVARIASDSLHRNPQWYGWLLVYGPTLLLGTLPWTGALLRAARSGLARVRAWGDAAVRQAEAPHLFLWAWVLLPLLVFCIARSRLPLYVLPLFVPLALLVARQRFAQGLGLPRLRWLAVWVAVLLALRLASALWPSHKDAGRWAEELAARAGGPVDEVIFVEDMARYGLHLHMNASVEKISLDPKPKPEFGAEFDSNFAGELMERERALWVCKQPLFPELRERAAALGFELEPLGDTHEGRVVFRAKPRE</sequence>
<evidence type="ECO:0000256" key="3">
    <source>
        <dbReference type="ARBA" id="ARBA00022676"/>
    </source>
</evidence>
<dbReference type="PANTHER" id="PTHR33908:SF3">
    <property type="entry name" value="UNDECAPRENYL PHOSPHATE-ALPHA-4-AMINO-4-DEOXY-L-ARABINOSE ARABINOSYL TRANSFERASE"/>
    <property type="match status" value="1"/>
</dbReference>
<dbReference type="GO" id="GO:0016763">
    <property type="term" value="F:pentosyltransferase activity"/>
    <property type="evidence" value="ECO:0007669"/>
    <property type="project" value="TreeGrafter"/>
</dbReference>
<feature type="transmembrane region" description="Helical" evidence="8">
    <location>
        <begin position="212"/>
        <end position="232"/>
    </location>
</feature>
<proteinExistence type="predicted"/>
<feature type="transmembrane region" description="Helical" evidence="8">
    <location>
        <begin position="88"/>
        <end position="109"/>
    </location>
</feature>
<feature type="domain" description="Glycosyltransferase RgtA/B/C/D-like" evidence="9">
    <location>
        <begin position="68"/>
        <end position="226"/>
    </location>
</feature>
<keyword evidence="11" id="KW-1185">Reference proteome</keyword>
<comment type="caution">
    <text evidence="10">The sequence shown here is derived from an EMBL/GenBank/DDBJ whole genome shotgun (WGS) entry which is preliminary data.</text>
</comment>
<dbReference type="InterPro" id="IPR038731">
    <property type="entry name" value="RgtA/B/C-like"/>
</dbReference>
<keyword evidence="2" id="KW-1003">Cell membrane</keyword>